<keyword evidence="3" id="KW-1185">Reference proteome</keyword>
<organism evidence="2 3">
    <name type="scientific">Orchesella dallaii</name>
    <dbReference type="NCBI Taxonomy" id="48710"/>
    <lineage>
        <taxon>Eukaryota</taxon>
        <taxon>Metazoa</taxon>
        <taxon>Ecdysozoa</taxon>
        <taxon>Arthropoda</taxon>
        <taxon>Hexapoda</taxon>
        <taxon>Collembola</taxon>
        <taxon>Entomobryomorpha</taxon>
        <taxon>Entomobryoidea</taxon>
        <taxon>Orchesellidae</taxon>
        <taxon>Orchesellinae</taxon>
        <taxon>Orchesella</taxon>
    </lineage>
</organism>
<sequence length="172" mass="18705">MFEIKSNSSFLKLLFLLITTSASLINGKVVPIKKCCRAGDVIDVSVMKCRDSGSTKWAHGHLLYSDTDNEHGEADVSGIDGYSITSKIPQCPGTGVHIIPLRDLDEHSIYAAKFRLLPSGKIVAKHANGHWITVPENSCVDGLQNFEESGDLYSGSKNDQALITCPLLEDES</sequence>
<feature type="chain" id="PRO_5047121389" evidence="1">
    <location>
        <begin position="23"/>
        <end position="172"/>
    </location>
</feature>
<dbReference type="Proteomes" id="UP001642540">
    <property type="component" value="Unassembled WGS sequence"/>
</dbReference>
<gene>
    <name evidence="2" type="ORF">ODALV1_LOCUS20237</name>
</gene>
<evidence type="ECO:0000313" key="2">
    <source>
        <dbReference type="EMBL" id="CAL8123559.1"/>
    </source>
</evidence>
<accession>A0ABP1RFC9</accession>
<name>A0ABP1RFC9_9HEXA</name>
<evidence type="ECO:0000313" key="3">
    <source>
        <dbReference type="Proteomes" id="UP001642540"/>
    </source>
</evidence>
<evidence type="ECO:0000256" key="1">
    <source>
        <dbReference type="SAM" id="SignalP"/>
    </source>
</evidence>
<reference evidence="2 3" key="1">
    <citation type="submission" date="2024-08" db="EMBL/GenBank/DDBJ databases">
        <authorList>
            <person name="Cucini C."/>
            <person name="Frati F."/>
        </authorList>
    </citation>
    <scope>NUCLEOTIDE SEQUENCE [LARGE SCALE GENOMIC DNA]</scope>
</reference>
<dbReference type="EMBL" id="CAXLJM020000068">
    <property type="protein sequence ID" value="CAL8123559.1"/>
    <property type="molecule type" value="Genomic_DNA"/>
</dbReference>
<comment type="caution">
    <text evidence="2">The sequence shown here is derived from an EMBL/GenBank/DDBJ whole genome shotgun (WGS) entry which is preliminary data.</text>
</comment>
<feature type="signal peptide" evidence="1">
    <location>
        <begin position="1"/>
        <end position="22"/>
    </location>
</feature>
<keyword evidence="1" id="KW-0732">Signal</keyword>
<proteinExistence type="predicted"/>
<protein>
    <submittedName>
        <fullName evidence="2">Uncharacterized protein</fullName>
    </submittedName>
</protein>